<dbReference type="Pfam" id="PF22191">
    <property type="entry name" value="IBR_1"/>
    <property type="match status" value="1"/>
</dbReference>
<evidence type="ECO:0000256" key="7">
    <source>
        <dbReference type="ARBA" id="ARBA00022786"/>
    </source>
</evidence>
<organism evidence="11 12">
    <name type="scientific">Caenorhabditis tropicalis</name>
    <dbReference type="NCBI Taxonomy" id="1561998"/>
    <lineage>
        <taxon>Eukaryota</taxon>
        <taxon>Metazoa</taxon>
        <taxon>Ecdysozoa</taxon>
        <taxon>Nematoda</taxon>
        <taxon>Chromadorea</taxon>
        <taxon>Rhabditida</taxon>
        <taxon>Rhabditina</taxon>
        <taxon>Rhabditomorpha</taxon>
        <taxon>Rhabditoidea</taxon>
        <taxon>Rhabditidae</taxon>
        <taxon>Peloderinae</taxon>
        <taxon>Caenorhabditis</taxon>
    </lineage>
</organism>
<sequence length="662" mass="76135">MDVNDVIDICCNCFFHPLADLSETDSHQDSNLAEHLMKHLPTWIHCLQRPVHLSCTGASHGVCRQAIQIVDNGECSICCDEVSVLGFECEHFACSQCWKQYLDINIDKPRIGCIDPECLYVVCADSLRELGGDVEVQSQVIRNDFVDRSPNIVWCPSKDCQLAVKSDSVGTVKCQCGLLFCFRFRLDSHLPATCIQVRNWEKRDNALLTSDGKSLDWIHKNTKDCPKCMSPIEKSGGCDHIRCQKCHYDFCWYCGVQWFQHGAGCSLFDVREDAKRLRNRLNKRCSLTLSKRYKMHSEQLEREKLFKYKHKYPNIQNSLNVLLQSRRTLMYSIISDAYFNGMGFEGFKMLQKNLETSVGVFSNLMNLRQTEYVKLKKIDEKCREVEKRMKDFLDYCKINESEKEELEKRKSMKSEDYTCFDGTRQVFNANRWASYEKSDNYDSLKVRINAYALMTTNETDRIRENDAKGVNKSVPLIEHIIPLQTHACCYSVEYVPFDVMCLFYPEDNLESWFENGGKCNEGYVLKDHLCELVAPKTVFIPTNTPEIPSTTKEPVPPPTTSPTPSDVYIPPNLPSSTNSPEEVSSRAPIPSDPPVIRRPAPPKQTKEDADLERRLKKYLAEETDGDEPDEEKDEEYYYDYDSCSSFSIVVPFVFVMLGLFSQ</sequence>
<dbReference type="Proteomes" id="UP000095282">
    <property type="component" value="Unplaced"/>
</dbReference>
<evidence type="ECO:0000256" key="3">
    <source>
        <dbReference type="ARBA" id="ARBA00022679"/>
    </source>
</evidence>
<keyword evidence="5" id="KW-0677">Repeat</keyword>
<dbReference type="Pfam" id="PF01485">
    <property type="entry name" value="IBR"/>
    <property type="match status" value="1"/>
</dbReference>
<dbReference type="GO" id="GO:0016567">
    <property type="term" value="P:protein ubiquitination"/>
    <property type="evidence" value="ECO:0007669"/>
    <property type="project" value="InterPro"/>
</dbReference>
<accession>A0A1I7T1J4</accession>
<dbReference type="Gene3D" id="1.20.120.1750">
    <property type="match status" value="1"/>
</dbReference>
<dbReference type="PROSITE" id="PS51873">
    <property type="entry name" value="TRIAD"/>
    <property type="match status" value="1"/>
</dbReference>
<feature type="domain" description="RING-type" evidence="10">
    <location>
        <begin position="71"/>
        <end position="269"/>
    </location>
</feature>
<dbReference type="AlphaFoldDB" id="A0A1I7T1J4"/>
<keyword evidence="4" id="KW-0479">Metal-binding</keyword>
<dbReference type="InterPro" id="IPR031127">
    <property type="entry name" value="E3_UB_ligase_RBR"/>
</dbReference>
<proteinExistence type="predicted"/>
<keyword evidence="8" id="KW-0862">Zinc</keyword>
<dbReference type="SMART" id="SM00647">
    <property type="entry name" value="IBR"/>
    <property type="match status" value="2"/>
</dbReference>
<feature type="region of interest" description="Disordered" evidence="9">
    <location>
        <begin position="541"/>
        <end position="635"/>
    </location>
</feature>
<evidence type="ECO:0000313" key="11">
    <source>
        <dbReference type="Proteomes" id="UP000095282"/>
    </source>
</evidence>
<evidence type="ECO:0000256" key="9">
    <source>
        <dbReference type="SAM" id="MobiDB-lite"/>
    </source>
</evidence>
<evidence type="ECO:0000256" key="6">
    <source>
        <dbReference type="ARBA" id="ARBA00022771"/>
    </source>
</evidence>
<evidence type="ECO:0000256" key="4">
    <source>
        <dbReference type="ARBA" id="ARBA00022723"/>
    </source>
</evidence>
<dbReference type="WBParaSite" id="Csp11.Scaffold462.g1521.t3">
    <property type="protein sequence ID" value="Csp11.Scaffold462.g1521.t3"/>
    <property type="gene ID" value="Csp11.Scaffold462.g1521"/>
</dbReference>
<dbReference type="STRING" id="1561998.A0A1I7T1J4"/>
<comment type="catalytic activity">
    <reaction evidence="1">
        <text>[E2 ubiquitin-conjugating enzyme]-S-ubiquitinyl-L-cysteine + [acceptor protein]-L-lysine = [E2 ubiquitin-conjugating enzyme]-L-cysteine + [acceptor protein]-N(6)-ubiquitinyl-L-lysine.</text>
        <dbReference type="EC" id="2.3.2.31"/>
    </reaction>
</comment>
<protein>
    <recommendedName>
        <fullName evidence="2">RBR-type E3 ubiquitin transferase</fullName>
        <ecNumber evidence="2">2.3.2.31</ecNumber>
    </recommendedName>
</protein>
<keyword evidence="7" id="KW-0833">Ubl conjugation pathway</keyword>
<dbReference type="GO" id="GO:0061630">
    <property type="term" value="F:ubiquitin protein ligase activity"/>
    <property type="evidence" value="ECO:0007669"/>
    <property type="project" value="UniProtKB-EC"/>
</dbReference>
<dbReference type="GO" id="GO:0008270">
    <property type="term" value="F:zinc ion binding"/>
    <property type="evidence" value="ECO:0007669"/>
    <property type="project" value="UniProtKB-KW"/>
</dbReference>
<evidence type="ECO:0000256" key="1">
    <source>
        <dbReference type="ARBA" id="ARBA00001798"/>
    </source>
</evidence>
<evidence type="ECO:0000256" key="8">
    <source>
        <dbReference type="ARBA" id="ARBA00022833"/>
    </source>
</evidence>
<keyword evidence="3" id="KW-0808">Transferase</keyword>
<feature type="compositionally biased region" description="Basic and acidic residues" evidence="9">
    <location>
        <begin position="604"/>
        <end position="613"/>
    </location>
</feature>
<dbReference type="EC" id="2.3.2.31" evidence="2"/>
<dbReference type="PANTHER" id="PTHR11685">
    <property type="entry name" value="RBR FAMILY RING FINGER AND IBR DOMAIN-CONTAINING"/>
    <property type="match status" value="1"/>
</dbReference>
<reference evidence="12" key="1">
    <citation type="submission" date="2016-11" db="UniProtKB">
        <authorList>
            <consortium name="WormBaseParasite"/>
        </authorList>
    </citation>
    <scope>IDENTIFICATION</scope>
</reference>
<keyword evidence="6" id="KW-0863">Zinc-finger</keyword>
<evidence type="ECO:0000256" key="2">
    <source>
        <dbReference type="ARBA" id="ARBA00012251"/>
    </source>
</evidence>
<dbReference type="InterPro" id="IPR002867">
    <property type="entry name" value="IBR_dom"/>
</dbReference>
<evidence type="ECO:0000313" key="12">
    <source>
        <dbReference type="WBParaSite" id="Csp11.Scaffold462.g1521.t3"/>
    </source>
</evidence>
<keyword evidence="11" id="KW-1185">Reference proteome</keyword>
<dbReference type="InterPro" id="IPR044066">
    <property type="entry name" value="TRIAD_supradom"/>
</dbReference>
<evidence type="ECO:0000259" key="10">
    <source>
        <dbReference type="PROSITE" id="PS51873"/>
    </source>
</evidence>
<name>A0A1I7T1J4_9PELO</name>
<dbReference type="SUPFAM" id="SSF57850">
    <property type="entry name" value="RING/U-box"/>
    <property type="match status" value="3"/>
</dbReference>
<feature type="compositionally biased region" description="Acidic residues" evidence="9">
    <location>
        <begin position="621"/>
        <end position="635"/>
    </location>
</feature>
<evidence type="ECO:0000256" key="5">
    <source>
        <dbReference type="ARBA" id="ARBA00022737"/>
    </source>
</evidence>